<dbReference type="EMBL" id="LK028583">
    <property type="protein sequence ID" value="CDS21293.1"/>
    <property type="molecule type" value="Genomic_DNA"/>
</dbReference>
<feature type="coiled-coil region" evidence="2">
    <location>
        <begin position="80"/>
        <end position="114"/>
    </location>
</feature>
<evidence type="ECO:0000256" key="1">
    <source>
        <dbReference type="ARBA" id="ARBA00008468"/>
    </source>
</evidence>
<protein>
    <submittedName>
        <fullName evidence="3 5">Expressed protein</fullName>
    </submittedName>
</protein>
<accession>A0A068WUG3</accession>
<reference evidence="3" key="2">
    <citation type="submission" date="2014-06" db="EMBL/GenBank/DDBJ databases">
        <authorList>
            <person name="Aslett M."/>
        </authorList>
    </citation>
    <scope>NUCLEOTIDE SEQUENCE</scope>
</reference>
<evidence type="ECO:0000313" key="4">
    <source>
        <dbReference type="Proteomes" id="UP000492820"/>
    </source>
</evidence>
<reference evidence="5" key="3">
    <citation type="submission" date="2020-10" db="UniProtKB">
        <authorList>
            <consortium name="WormBaseParasite"/>
        </authorList>
    </citation>
    <scope>IDENTIFICATION</scope>
</reference>
<dbReference type="WBParaSite" id="EgrG_000169000">
    <property type="protein sequence ID" value="EgrG_000169000"/>
    <property type="gene ID" value="EgrG_000169000"/>
</dbReference>
<keyword evidence="2" id="KW-0175">Coiled coil</keyword>
<dbReference type="AlphaFoldDB" id="A0A068WUG3"/>
<reference evidence="3 4" key="1">
    <citation type="journal article" date="2013" name="Nature">
        <title>The genomes of four tapeworm species reveal adaptations to parasitism.</title>
        <authorList>
            <person name="Tsai I.J."/>
            <person name="Zarowiecki M."/>
            <person name="Holroyd N."/>
            <person name="Garciarrubio A."/>
            <person name="Sanchez-Flores A."/>
            <person name="Brooks K.L."/>
            <person name="Tracey A."/>
            <person name="Bobes R.J."/>
            <person name="Fragoso G."/>
            <person name="Sciutto E."/>
            <person name="Aslett M."/>
            <person name="Beasley H."/>
            <person name="Bennett H.M."/>
            <person name="Cai J."/>
            <person name="Camicia F."/>
            <person name="Clark R."/>
            <person name="Cucher M."/>
            <person name="De Silva N."/>
            <person name="Day T.A."/>
            <person name="Deplazes P."/>
            <person name="Estrada K."/>
            <person name="Fernandez C."/>
            <person name="Holland P.W."/>
            <person name="Hou J."/>
            <person name="Hu S."/>
            <person name="Huckvale T."/>
            <person name="Hung S.S."/>
            <person name="Kamenetzky L."/>
            <person name="Keane J.A."/>
            <person name="Kiss F."/>
            <person name="Koziol U."/>
            <person name="Lambert O."/>
            <person name="Liu K."/>
            <person name="Luo X."/>
            <person name="Luo Y."/>
            <person name="Macchiaroli N."/>
            <person name="Nichol S."/>
            <person name="Paps J."/>
            <person name="Parkinson J."/>
            <person name="Pouchkina-Stantcheva N."/>
            <person name="Riddiford N."/>
            <person name="Rosenzvit M."/>
            <person name="Salinas G."/>
            <person name="Wasmuth J.D."/>
            <person name="Zamanian M."/>
            <person name="Zheng Y."/>
            <person name="Cai X."/>
            <person name="Soberon X."/>
            <person name="Olson P.D."/>
            <person name="Laclette J.P."/>
            <person name="Brehm K."/>
            <person name="Berriman M."/>
            <person name="Garciarrubio A."/>
            <person name="Bobes R.J."/>
            <person name="Fragoso G."/>
            <person name="Sanchez-Flores A."/>
            <person name="Estrada K."/>
            <person name="Cevallos M.A."/>
            <person name="Morett E."/>
            <person name="Gonzalez V."/>
            <person name="Portillo T."/>
            <person name="Ochoa-Leyva A."/>
            <person name="Jose M.V."/>
            <person name="Sciutto E."/>
            <person name="Landa A."/>
            <person name="Jimenez L."/>
            <person name="Valdes V."/>
            <person name="Carrero J.C."/>
            <person name="Larralde C."/>
            <person name="Morales-Montor J."/>
            <person name="Limon-Lason J."/>
            <person name="Soberon X."/>
            <person name="Laclette J.P."/>
        </authorList>
    </citation>
    <scope>NUCLEOTIDE SEQUENCE [LARGE SCALE GENOMIC DNA]</scope>
</reference>
<evidence type="ECO:0000313" key="5">
    <source>
        <dbReference type="WBParaSite" id="EgrG_000169000"/>
    </source>
</evidence>
<dbReference type="Pfam" id="PF10046">
    <property type="entry name" value="BLOC1_2"/>
    <property type="match status" value="1"/>
</dbReference>
<name>A0A068WUG3_ECHGR</name>
<sequence>MEMTKPEMGAGDRECVFSASNRATAALSDYIQRALSVNADRISHLNDLNTAAYNKYMKIAEATKSFKEKMIPVNEQCLVLAKHLEMLDKILENVSDMEKRVVQLDNLVTGLEKKNKRPQGSKPDCD</sequence>
<dbReference type="InterPro" id="IPR019269">
    <property type="entry name" value="BLOC1_su2"/>
</dbReference>
<gene>
    <name evidence="3" type="ORF">EgrG_000169000</name>
</gene>
<proteinExistence type="inferred from homology"/>
<organism evidence="3">
    <name type="scientific">Echinococcus granulosus</name>
    <name type="common">Hydatid tapeworm</name>
    <dbReference type="NCBI Taxonomy" id="6210"/>
    <lineage>
        <taxon>Eukaryota</taxon>
        <taxon>Metazoa</taxon>
        <taxon>Spiralia</taxon>
        <taxon>Lophotrochozoa</taxon>
        <taxon>Platyhelminthes</taxon>
        <taxon>Cestoda</taxon>
        <taxon>Eucestoda</taxon>
        <taxon>Cyclophyllidea</taxon>
        <taxon>Taeniidae</taxon>
        <taxon>Echinococcus</taxon>
        <taxon>Echinococcus granulosus group</taxon>
    </lineage>
</organism>
<evidence type="ECO:0000256" key="2">
    <source>
        <dbReference type="SAM" id="Coils"/>
    </source>
</evidence>
<dbReference type="Proteomes" id="UP000492820">
    <property type="component" value="Unassembled WGS sequence"/>
</dbReference>
<comment type="similarity">
    <text evidence="1">Belongs to the BLOC1S2 family.</text>
</comment>
<evidence type="ECO:0000313" key="3">
    <source>
        <dbReference type="EMBL" id="CDS21293.1"/>
    </source>
</evidence>